<dbReference type="PATRIC" id="fig|1354337.4.peg.2505"/>
<gene>
    <name evidence="3" type="ORF">M983_2438</name>
</gene>
<evidence type="ECO:0000313" key="3">
    <source>
        <dbReference type="EMBL" id="OAT24980.1"/>
    </source>
</evidence>
<feature type="coiled-coil region" evidence="1">
    <location>
        <begin position="69"/>
        <end position="103"/>
    </location>
</feature>
<dbReference type="Proteomes" id="UP000094023">
    <property type="component" value="Unassembled WGS sequence"/>
</dbReference>
<organism evidence="3 4">
    <name type="scientific">Proteus myxofaciens ATCC 19692</name>
    <dbReference type="NCBI Taxonomy" id="1354337"/>
    <lineage>
        <taxon>Bacteria</taxon>
        <taxon>Pseudomonadati</taxon>
        <taxon>Pseudomonadota</taxon>
        <taxon>Gammaproteobacteria</taxon>
        <taxon>Enterobacterales</taxon>
        <taxon>Morganellaceae</taxon>
        <taxon>Proteus</taxon>
    </lineage>
</organism>
<dbReference type="EMBL" id="LXEN01000117">
    <property type="protein sequence ID" value="OAT24980.1"/>
    <property type="molecule type" value="Genomic_DNA"/>
</dbReference>
<dbReference type="OrthoDB" id="9798476at2"/>
<dbReference type="STRING" id="1354337.M983_2438"/>
<proteinExistence type="predicted"/>
<comment type="caution">
    <text evidence="3">The sequence shown here is derived from an EMBL/GenBank/DDBJ whole genome shotgun (WGS) entry which is preliminary data.</text>
</comment>
<dbReference type="Pfam" id="PF09350">
    <property type="entry name" value="DJC28_CD"/>
    <property type="match status" value="1"/>
</dbReference>
<name>A0A198FJN6_9GAMM</name>
<sequence>MSILDDWAERHIEKALNKGELSSLKGEGKPLVLDDNSHVPESLRASYHLLKNAGFLPPEMQDRKEALSLAEILSTLSDKDDNNEQLQKRLVLLELKLQQAGMDTQFLHADYTTQINEKLLKSIIEIQNENN</sequence>
<evidence type="ECO:0000256" key="1">
    <source>
        <dbReference type="SAM" id="Coils"/>
    </source>
</evidence>
<dbReference type="NCBIfam" id="NF007572">
    <property type="entry name" value="PRK10203.1"/>
    <property type="match status" value="1"/>
</dbReference>
<evidence type="ECO:0000259" key="2">
    <source>
        <dbReference type="Pfam" id="PF09350"/>
    </source>
</evidence>
<dbReference type="AlphaFoldDB" id="A0A198FJN6"/>
<dbReference type="PANTHER" id="PTHR39158:SF1">
    <property type="entry name" value="DNAJ HOMOLOG SUBFAMILY C MEMBER 28"/>
    <property type="match status" value="1"/>
</dbReference>
<dbReference type="PANTHER" id="PTHR39158">
    <property type="entry name" value="OS08G0560600 PROTEIN"/>
    <property type="match status" value="1"/>
</dbReference>
<dbReference type="RefSeq" id="WP_066751265.1">
    <property type="nucleotide sequence ID" value="NZ_LXEN01000117.1"/>
</dbReference>
<keyword evidence="1" id="KW-0175">Coiled coil</keyword>
<dbReference type="InterPro" id="IPR018961">
    <property type="entry name" value="DnaJ_homolog_subfam-C_membr-28"/>
</dbReference>
<accession>A0A198FJN6</accession>
<dbReference type="InterPro" id="IPR052573">
    <property type="entry name" value="DnaJ_C_subfamily_28"/>
</dbReference>
<evidence type="ECO:0000313" key="4">
    <source>
        <dbReference type="Proteomes" id="UP000094023"/>
    </source>
</evidence>
<reference evidence="3 4" key="1">
    <citation type="submission" date="2016-04" db="EMBL/GenBank/DDBJ databases">
        <title>ATOL: Assembling a taxonomically balanced genome-scale reconstruction of the evolutionary history of the Enterobacteriaceae.</title>
        <authorList>
            <person name="Plunkett G.III."/>
            <person name="Neeno-Eckwall E.C."/>
            <person name="Glasner J.D."/>
            <person name="Perna N.T."/>
        </authorList>
    </citation>
    <scope>NUCLEOTIDE SEQUENCE [LARGE SCALE GENOMIC DNA]</scope>
    <source>
        <strain evidence="3 4">ATCC 19692</strain>
    </source>
</reference>
<keyword evidence="4" id="KW-1185">Reference proteome</keyword>
<protein>
    <submittedName>
        <fullName evidence="3">Putative cytoplasmic protein</fullName>
    </submittedName>
</protein>
<feature type="domain" description="DnaJ homologue subfamily C member 28 conserved" evidence="2">
    <location>
        <begin position="7"/>
        <end position="72"/>
    </location>
</feature>